<proteinExistence type="predicted"/>
<reference evidence="3 4" key="1">
    <citation type="submission" date="2020-11" db="EMBL/GenBank/DDBJ databases">
        <authorList>
            <person name="Wallbank WR R."/>
            <person name="Pardo Diaz C."/>
            <person name="Kozak K."/>
            <person name="Martin S."/>
            <person name="Jiggins C."/>
            <person name="Moest M."/>
            <person name="Warren A I."/>
            <person name="Generalovic N T."/>
            <person name="Byers J.R.P. K."/>
            <person name="Montejo-Kovacevich G."/>
            <person name="Yen C E."/>
        </authorList>
    </citation>
    <scope>NUCLEOTIDE SEQUENCE [LARGE SCALE GENOMIC DNA]</scope>
</reference>
<dbReference type="OrthoDB" id="7699626at2759"/>
<dbReference type="Proteomes" id="UP000594454">
    <property type="component" value="Chromosome 1"/>
</dbReference>
<evidence type="ECO:0000313" key="4">
    <source>
        <dbReference type="Proteomes" id="UP000594454"/>
    </source>
</evidence>
<feature type="compositionally biased region" description="Polar residues" evidence="1">
    <location>
        <begin position="303"/>
        <end position="315"/>
    </location>
</feature>
<gene>
    <name evidence="3" type="ORF">HERILL_LOCUS886</name>
</gene>
<dbReference type="AlphaFoldDB" id="A0A7R8YMK7"/>
<feature type="region of interest" description="Disordered" evidence="1">
    <location>
        <begin position="303"/>
        <end position="337"/>
    </location>
</feature>
<keyword evidence="4" id="KW-1185">Reference proteome</keyword>
<evidence type="ECO:0000313" key="3">
    <source>
        <dbReference type="EMBL" id="CAD7077547.1"/>
    </source>
</evidence>
<dbReference type="InParanoid" id="A0A7R8YMK7"/>
<protein>
    <submittedName>
        <fullName evidence="3">Uncharacterized protein</fullName>
    </submittedName>
</protein>
<feature type="region of interest" description="Disordered" evidence="1">
    <location>
        <begin position="482"/>
        <end position="502"/>
    </location>
</feature>
<feature type="region of interest" description="Disordered" evidence="1">
    <location>
        <begin position="149"/>
        <end position="184"/>
    </location>
</feature>
<feature type="compositionally biased region" description="Polar residues" evidence="1">
    <location>
        <begin position="151"/>
        <end position="176"/>
    </location>
</feature>
<sequence>MNWWSLLPALLLIATAASTETASETNEIIPTDSTENKSTHHLRRLVIPIDGAEDSETESNKIENATSKDEILEESTAPDKMSVHFYSANVDMETNTEGDLLKYLLEKVGNPANNESKVIIKFTPTERSVKSVDSETNFSNDIPSISVKGEASTTAKTNEAKSANATANEVTTTSKPAPTHNEDGENIEVVDKKDIKILEAPLVSAFTVHQDDVGLPKKVVPLIAPLQPTPVPVVQLSSINFPPRNSFVQSELIKSNPISTESPLGNAQPIPIQLPVPSFLRPEALQKHYAEIQAPFIPQNTAAKTQISSPVSPQVHQPARDLLPPISNSPNQPIQPQQIQQIQPSLQLQQFQPTQQNLPNFAAFSQQNALLQNQQQQLNLQQLLLERQKYLEEQIFILQNQAQQQQQQLLLQQQLLQDSRRKRYENQSGQPNQLIPNKSILNKSKLQNEIFGVNPKPQLEIIPSVTQSPRYEVSTQQHLPVRDATPFHNNPASFLQQSPKSSNVDIQASTQLNFNQQQTNIPTPLELSSTLQLPQRAPQQFRTNFNQNAGVQIQQQQLIQQQLLQQQQQQQQQQLLQRQQQQLLQQQILQQQQQQQQVSRNRNFRSELQTGNLGLNLLAHSQPKFIPQQSFVPQTPSADVHLQSLLYQSALNHGINPHIPQNLQIPWPFGSF</sequence>
<feature type="chain" id="PRO_5031026304" evidence="2">
    <location>
        <begin position="22"/>
        <end position="672"/>
    </location>
</feature>
<feature type="signal peptide" evidence="2">
    <location>
        <begin position="1"/>
        <end position="21"/>
    </location>
</feature>
<evidence type="ECO:0000256" key="2">
    <source>
        <dbReference type="SAM" id="SignalP"/>
    </source>
</evidence>
<accession>A0A7R8YMK7</accession>
<evidence type="ECO:0000256" key="1">
    <source>
        <dbReference type="SAM" id="MobiDB-lite"/>
    </source>
</evidence>
<feature type="compositionally biased region" description="Polar residues" evidence="1">
    <location>
        <begin position="487"/>
        <end position="502"/>
    </location>
</feature>
<feature type="compositionally biased region" description="Low complexity" evidence="1">
    <location>
        <begin position="323"/>
        <end position="337"/>
    </location>
</feature>
<organism evidence="3 4">
    <name type="scientific">Hermetia illucens</name>
    <name type="common">Black soldier fly</name>
    <dbReference type="NCBI Taxonomy" id="343691"/>
    <lineage>
        <taxon>Eukaryota</taxon>
        <taxon>Metazoa</taxon>
        <taxon>Ecdysozoa</taxon>
        <taxon>Arthropoda</taxon>
        <taxon>Hexapoda</taxon>
        <taxon>Insecta</taxon>
        <taxon>Pterygota</taxon>
        <taxon>Neoptera</taxon>
        <taxon>Endopterygota</taxon>
        <taxon>Diptera</taxon>
        <taxon>Brachycera</taxon>
        <taxon>Stratiomyomorpha</taxon>
        <taxon>Stratiomyidae</taxon>
        <taxon>Hermetiinae</taxon>
        <taxon>Hermetia</taxon>
    </lineage>
</organism>
<keyword evidence="2" id="KW-0732">Signal</keyword>
<name>A0A7R8YMK7_HERIL</name>
<dbReference type="EMBL" id="LR899009">
    <property type="protein sequence ID" value="CAD7077547.1"/>
    <property type="molecule type" value="Genomic_DNA"/>
</dbReference>